<accession>A0ABS7ZQ69</accession>
<comment type="similarity">
    <text evidence="1">Belongs to the AB hydrolase superfamily. AB hydrolase 2 family.</text>
</comment>
<dbReference type="SUPFAM" id="SSF53474">
    <property type="entry name" value="alpha/beta-Hydrolases"/>
    <property type="match status" value="1"/>
</dbReference>
<reference evidence="4 5" key="1">
    <citation type="submission" date="2020-12" db="EMBL/GenBank/DDBJ databases">
        <title>Novel Thalassolituus-related marine hydrocarbonoclastic bacteria mediated algae-derived hydrocarbons mineralization in twilight zone of the northern South China Sea.</title>
        <authorList>
            <person name="Dong C."/>
        </authorList>
    </citation>
    <scope>NUCLEOTIDE SEQUENCE [LARGE SCALE GENOMIC DNA]</scope>
    <source>
        <strain evidence="4 5">IMCC1826</strain>
    </source>
</reference>
<evidence type="ECO:0000313" key="5">
    <source>
        <dbReference type="Proteomes" id="UP000714380"/>
    </source>
</evidence>
<evidence type="ECO:0000259" key="3">
    <source>
        <dbReference type="Pfam" id="PF02230"/>
    </source>
</evidence>
<dbReference type="InterPro" id="IPR050565">
    <property type="entry name" value="LYPA1-2/EST-like"/>
</dbReference>
<gene>
    <name evidence="4" type="ORF">I9W95_09480</name>
</gene>
<evidence type="ECO:0000256" key="2">
    <source>
        <dbReference type="ARBA" id="ARBA00022801"/>
    </source>
</evidence>
<protein>
    <submittedName>
        <fullName evidence="4">Dienelactone hydrolase family protein</fullName>
    </submittedName>
</protein>
<dbReference type="InterPro" id="IPR003140">
    <property type="entry name" value="PLipase/COase/thioEstase"/>
</dbReference>
<keyword evidence="5" id="KW-1185">Reference proteome</keyword>
<dbReference type="PANTHER" id="PTHR10655:SF17">
    <property type="entry name" value="LYSOPHOSPHOLIPASE-LIKE PROTEIN 1"/>
    <property type="match status" value="1"/>
</dbReference>
<dbReference type="EMBL" id="JAEDAH010000044">
    <property type="protein sequence ID" value="MCA6063837.1"/>
    <property type="molecule type" value="Genomic_DNA"/>
</dbReference>
<dbReference type="PANTHER" id="PTHR10655">
    <property type="entry name" value="LYSOPHOSPHOLIPASE-RELATED"/>
    <property type="match status" value="1"/>
</dbReference>
<organism evidence="4 5">
    <name type="scientific">Thalassolituus marinus</name>
    <dbReference type="NCBI Taxonomy" id="671053"/>
    <lineage>
        <taxon>Bacteria</taxon>
        <taxon>Pseudomonadati</taxon>
        <taxon>Pseudomonadota</taxon>
        <taxon>Gammaproteobacteria</taxon>
        <taxon>Oceanospirillales</taxon>
        <taxon>Oceanospirillaceae</taxon>
        <taxon>Thalassolituus</taxon>
    </lineage>
</organism>
<dbReference type="InterPro" id="IPR029058">
    <property type="entry name" value="AB_hydrolase_fold"/>
</dbReference>
<evidence type="ECO:0000313" key="4">
    <source>
        <dbReference type="EMBL" id="MCA6063837.1"/>
    </source>
</evidence>
<comment type="caution">
    <text evidence="4">The sequence shown here is derived from an EMBL/GenBank/DDBJ whole genome shotgun (WGS) entry which is preliminary data.</text>
</comment>
<dbReference type="GO" id="GO:0016787">
    <property type="term" value="F:hydrolase activity"/>
    <property type="evidence" value="ECO:0007669"/>
    <property type="project" value="UniProtKB-KW"/>
</dbReference>
<dbReference type="Pfam" id="PF02230">
    <property type="entry name" value="Abhydrolase_2"/>
    <property type="match status" value="1"/>
</dbReference>
<keyword evidence="2 4" id="KW-0378">Hydrolase</keyword>
<name>A0ABS7ZQ69_9GAMM</name>
<evidence type="ECO:0000256" key="1">
    <source>
        <dbReference type="ARBA" id="ARBA00006499"/>
    </source>
</evidence>
<dbReference type="Gene3D" id="3.40.50.1820">
    <property type="entry name" value="alpha/beta hydrolase"/>
    <property type="match status" value="1"/>
</dbReference>
<proteinExistence type="inferred from homology"/>
<dbReference type="Proteomes" id="UP000714380">
    <property type="component" value="Unassembled WGS sequence"/>
</dbReference>
<sequence>MIWLHGLGASADDFVPVFQHLVSMLKTPLYGIFPQADNMPVTINGGMAMPAWYDILGATPQRVIEQTSFAASVTRIHMLIDQLIAEGIRSEHIVIAGFSQGGAVAMEAALTCPHTLGALICLSTYQARPFDVAAANANLPIFQAHGHQDNVVPVELGLQAQGILQAAGLHPQWQTYAMDHEVCLDEINDIAQFCAPVFR</sequence>
<feature type="domain" description="Phospholipase/carboxylesterase/thioesterase" evidence="3">
    <location>
        <begin position="2"/>
        <end position="194"/>
    </location>
</feature>